<gene>
    <name evidence="1" type="ordered locus">VIT_15s0021g00900</name>
</gene>
<accession>D7SM35</accession>
<evidence type="ECO:0000313" key="1">
    <source>
        <dbReference type="EMBL" id="CBI16713.3"/>
    </source>
</evidence>
<dbReference type="Proteomes" id="UP000009183">
    <property type="component" value="Chromosome 15"/>
</dbReference>
<keyword evidence="2" id="KW-1185">Reference proteome</keyword>
<evidence type="ECO:0000313" key="2">
    <source>
        <dbReference type="Proteomes" id="UP000009183"/>
    </source>
</evidence>
<dbReference type="PaxDb" id="29760-VIT_15s0021g00900.t01"/>
<dbReference type="InParanoid" id="D7SM35"/>
<organism evidence="1 2">
    <name type="scientific">Vitis vinifera</name>
    <name type="common">Grape</name>
    <dbReference type="NCBI Taxonomy" id="29760"/>
    <lineage>
        <taxon>Eukaryota</taxon>
        <taxon>Viridiplantae</taxon>
        <taxon>Streptophyta</taxon>
        <taxon>Embryophyta</taxon>
        <taxon>Tracheophyta</taxon>
        <taxon>Spermatophyta</taxon>
        <taxon>Magnoliopsida</taxon>
        <taxon>eudicotyledons</taxon>
        <taxon>Gunneridae</taxon>
        <taxon>Pentapetalae</taxon>
        <taxon>rosids</taxon>
        <taxon>Vitales</taxon>
        <taxon>Vitaceae</taxon>
        <taxon>Viteae</taxon>
        <taxon>Vitis</taxon>
    </lineage>
</organism>
<sequence length="34" mass="3908">MNHHLQSLVHRMGSPVLVLTKESHAKAVKMTNRR</sequence>
<protein>
    <submittedName>
        <fullName evidence="1">Uncharacterized protein</fullName>
    </submittedName>
</protein>
<name>D7SM35_VITVI</name>
<reference evidence="2" key="1">
    <citation type="journal article" date="2007" name="Nature">
        <title>The grapevine genome sequence suggests ancestral hexaploidization in major angiosperm phyla.</title>
        <authorList>
            <consortium name="The French-Italian Public Consortium for Grapevine Genome Characterization."/>
            <person name="Jaillon O."/>
            <person name="Aury J.-M."/>
            <person name="Noel B."/>
            <person name="Policriti A."/>
            <person name="Clepet C."/>
            <person name="Casagrande A."/>
            <person name="Choisne N."/>
            <person name="Aubourg S."/>
            <person name="Vitulo N."/>
            <person name="Jubin C."/>
            <person name="Vezzi A."/>
            <person name="Legeai F."/>
            <person name="Hugueney P."/>
            <person name="Dasilva C."/>
            <person name="Horner D."/>
            <person name="Mica E."/>
            <person name="Jublot D."/>
            <person name="Poulain J."/>
            <person name="Bruyere C."/>
            <person name="Billault A."/>
            <person name="Segurens B."/>
            <person name="Gouyvenoux M."/>
            <person name="Ugarte E."/>
            <person name="Cattonaro F."/>
            <person name="Anthouard V."/>
            <person name="Vico V."/>
            <person name="Del Fabbro C."/>
            <person name="Alaux M."/>
            <person name="Di Gaspero G."/>
            <person name="Dumas V."/>
            <person name="Felice N."/>
            <person name="Paillard S."/>
            <person name="Juman I."/>
            <person name="Moroldo M."/>
            <person name="Scalabrin S."/>
            <person name="Canaguier A."/>
            <person name="Le Clainche I."/>
            <person name="Malacrida G."/>
            <person name="Durand E."/>
            <person name="Pesole G."/>
            <person name="Laucou V."/>
            <person name="Chatelet P."/>
            <person name="Merdinoglu D."/>
            <person name="Delledonne M."/>
            <person name="Pezzotti M."/>
            <person name="Lecharny A."/>
            <person name="Scarpelli C."/>
            <person name="Artiguenave F."/>
            <person name="Pe M.E."/>
            <person name="Valle G."/>
            <person name="Morgante M."/>
            <person name="Caboche M."/>
            <person name="Adam-Blondon A.-F."/>
            <person name="Weissenbach J."/>
            <person name="Quetier F."/>
            <person name="Wincker P."/>
        </authorList>
    </citation>
    <scope>NUCLEOTIDE SEQUENCE [LARGE SCALE GENOMIC DNA]</scope>
    <source>
        <strain evidence="2">cv. Pinot noir / PN40024</strain>
    </source>
</reference>
<proteinExistence type="predicted"/>
<dbReference type="AlphaFoldDB" id="D7SM35"/>
<dbReference type="HOGENOM" id="CLU_3378038_0_0_1"/>
<dbReference type="EMBL" id="FN594952">
    <property type="protein sequence ID" value="CBI16713.3"/>
    <property type="molecule type" value="Genomic_DNA"/>
</dbReference>